<reference evidence="3" key="2">
    <citation type="submission" date="2020-06" db="EMBL/GenBank/DDBJ databases">
        <authorList>
            <person name="Sheffer M."/>
        </authorList>
    </citation>
    <scope>NUCLEOTIDE SEQUENCE</scope>
</reference>
<feature type="compositionally biased region" description="Basic and acidic residues" evidence="1">
    <location>
        <begin position="105"/>
        <end position="119"/>
    </location>
</feature>
<dbReference type="EMBL" id="JABXBU010002227">
    <property type="protein sequence ID" value="KAF8774232.1"/>
    <property type="molecule type" value="Genomic_DNA"/>
</dbReference>
<dbReference type="GO" id="GO:0006334">
    <property type="term" value="P:nucleosome assembly"/>
    <property type="evidence" value="ECO:0007669"/>
    <property type="project" value="InterPro"/>
</dbReference>
<gene>
    <name evidence="3" type="ORF">HNY73_016807</name>
</gene>
<dbReference type="InterPro" id="IPR036390">
    <property type="entry name" value="WH_DNA-bd_sf"/>
</dbReference>
<keyword evidence="4" id="KW-1185">Reference proteome</keyword>
<feature type="region of interest" description="Disordered" evidence="1">
    <location>
        <begin position="71"/>
        <end position="119"/>
    </location>
</feature>
<sequence>MSTAEKAKIRKWILMAAASLKGNNGVTVQHIKKFLDTKKDGLSNKPETKLILNRLLETGHLKKKDGKYVIKRSNKTPGKEMKRSKSSMRNAGRRTVKKSKSIIENVKKSKSLVEHPSKD</sequence>
<evidence type="ECO:0000313" key="3">
    <source>
        <dbReference type="EMBL" id="KAF8774232.1"/>
    </source>
</evidence>
<dbReference type="Gene3D" id="1.10.10.10">
    <property type="entry name" value="Winged helix-like DNA-binding domain superfamily/Winged helix DNA-binding domain"/>
    <property type="match status" value="1"/>
</dbReference>
<dbReference type="Pfam" id="PF00538">
    <property type="entry name" value="Linker_histone"/>
    <property type="match status" value="1"/>
</dbReference>
<dbReference type="Proteomes" id="UP000807504">
    <property type="component" value="Unassembled WGS sequence"/>
</dbReference>
<dbReference type="AlphaFoldDB" id="A0A8T0EJW0"/>
<comment type="caution">
    <text evidence="3">The sequence shown here is derived from an EMBL/GenBank/DDBJ whole genome shotgun (WGS) entry which is preliminary data.</text>
</comment>
<dbReference type="SUPFAM" id="SSF46785">
    <property type="entry name" value="Winged helix' DNA-binding domain"/>
    <property type="match status" value="1"/>
</dbReference>
<name>A0A8T0EJW0_ARGBR</name>
<accession>A0A8T0EJW0</accession>
<evidence type="ECO:0000259" key="2">
    <source>
        <dbReference type="Pfam" id="PF00538"/>
    </source>
</evidence>
<evidence type="ECO:0000256" key="1">
    <source>
        <dbReference type="SAM" id="MobiDB-lite"/>
    </source>
</evidence>
<feature type="compositionally biased region" description="Basic residues" evidence="1">
    <location>
        <begin position="84"/>
        <end position="100"/>
    </location>
</feature>
<dbReference type="InterPro" id="IPR036388">
    <property type="entry name" value="WH-like_DNA-bd_sf"/>
</dbReference>
<dbReference type="GO" id="GO:0003677">
    <property type="term" value="F:DNA binding"/>
    <property type="evidence" value="ECO:0007669"/>
    <property type="project" value="InterPro"/>
</dbReference>
<organism evidence="3 4">
    <name type="scientific">Argiope bruennichi</name>
    <name type="common">Wasp spider</name>
    <name type="synonym">Aranea bruennichi</name>
    <dbReference type="NCBI Taxonomy" id="94029"/>
    <lineage>
        <taxon>Eukaryota</taxon>
        <taxon>Metazoa</taxon>
        <taxon>Ecdysozoa</taxon>
        <taxon>Arthropoda</taxon>
        <taxon>Chelicerata</taxon>
        <taxon>Arachnida</taxon>
        <taxon>Araneae</taxon>
        <taxon>Araneomorphae</taxon>
        <taxon>Entelegynae</taxon>
        <taxon>Araneoidea</taxon>
        <taxon>Araneidae</taxon>
        <taxon>Argiope</taxon>
    </lineage>
</organism>
<dbReference type="InterPro" id="IPR005818">
    <property type="entry name" value="Histone_H1/H5_H15"/>
</dbReference>
<protein>
    <recommendedName>
        <fullName evidence="2">H15 domain-containing protein</fullName>
    </recommendedName>
</protein>
<feature type="domain" description="H15" evidence="2">
    <location>
        <begin position="8"/>
        <end position="66"/>
    </location>
</feature>
<proteinExistence type="predicted"/>
<dbReference type="GO" id="GO:0000786">
    <property type="term" value="C:nucleosome"/>
    <property type="evidence" value="ECO:0007669"/>
    <property type="project" value="InterPro"/>
</dbReference>
<evidence type="ECO:0000313" key="4">
    <source>
        <dbReference type="Proteomes" id="UP000807504"/>
    </source>
</evidence>
<reference evidence="3" key="1">
    <citation type="journal article" date="2020" name="bioRxiv">
        <title>Chromosome-level reference genome of the European wasp spider Argiope bruennichi: a resource for studies on range expansion and evolutionary adaptation.</title>
        <authorList>
            <person name="Sheffer M.M."/>
            <person name="Hoppe A."/>
            <person name="Krehenwinkel H."/>
            <person name="Uhl G."/>
            <person name="Kuss A.W."/>
            <person name="Jensen L."/>
            <person name="Jensen C."/>
            <person name="Gillespie R.G."/>
            <person name="Hoff K.J."/>
            <person name="Prost S."/>
        </authorList>
    </citation>
    <scope>NUCLEOTIDE SEQUENCE</scope>
</reference>